<reference evidence="2 3" key="1">
    <citation type="submission" date="2023-01" db="EMBL/GenBank/DDBJ databases">
        <title>Analysis of 21 Apiospora genomes using comparative genomics revels a genus with tremendous synthesis potential of carbohydrate active enzymes and secondary metabolites.</title>
        <authorList>
            <person name="Sorensen T."/>
        </authorList>
    </citation>
    <scope>NUCLEOTIDE SEQUENCE [LARGE SCALE GENOMIC DNA]</scope>
    <source>
        <strain evidence="2 3">CBS 117206</strain>
    </source>
</reference>
<dbReference type="Proteomes" id="UP001392437">
    <property type="component" value="Unassembled WGS sequence"/>
</dbReference>
<dbReference type="Gene3D" id="1.20.1280.50">
    <property type="match status" value="1"/>
</dbReference>
<gene>
    <name evidence="2" type="ORF">PG999_002216</name>
</gene>
<dbReference type="PROSITE" id="PS50181">
    <property type="entry name" value="FBOX"/>
    <property type="match status" value="1"/>
</dbReference>
<dbReference type="Pfam" id="PF12937">
    <property type="entry name" value="F-box-like"/>
    <property type="match status" value="1"/>
</dbReference>
<accession>A0AAW0R7S4</accession>
<dbReference type="SUPFAM" id="SSF50969">
    <property type="entry name" value="YVTN repeat-like/Quinoprotein amine dehydrogenase"/>
    <property type="match status" value="1"/>
</dbReference>
<dbReference type="InterPro" id="IPR036047">
    <property type="entry name" value="F-box-like_dom_sf"/>
</dbReference>
<dbReference type="SUPFAM" id="SSF81383">
    <property type="entry name" value="F-box domain"/>
    <property type="match status" value="1"/>
</dbReference>
<comment type="caution">
    <text evidence="2">The sequence shown here is derived from an EMBL/GenBank/DDBJ whole genome shotgun (WGS) entry which is preliminary data.</text>
</comment>
<dbReference type="InterPro" id="IPR011044">
    <property type="entry name" value="Quino_amine_DH_bsu"/>
</dbReference>
<sequence length="529" mass="59346">MDEILEQAFDGLRLANGHVDHHARKANLSHFLTGGSLSTNELRLAKDLLSRCTFQVDILSRLPVELAVSVLAHLDIHDIASCLAVSKAWRSVLMSEDVSRALADVHFPALFYTSCKDLASRGSGSCAENVFPLFMQALRTSLRCNDTPFPSEMVKKFAWSDEERFVIDPEEYNHYSASPDYYQIPRRSLYAHGRIAWVNDEHTFVVDCLVTLKRRIFGLPEGKLLGSSLQLDALGSKLLVARLLRYLYAWDIETGRRERVTLPNHMQCCATEGDRVVLVTRDSQVFVWKFGASLLSVDVASVSPPLSKGEIRPVVVAHPNDEDTVFLAIQRLSVHGSPTGFAVYEFNQRQFVGSYEGQLPAVNSNHQSATSSSGVWAAHKWANFEKTSSYGLYAMFYSEKRRPDRSTMCICATQFDIYHKEFVEQWFDIPFHSAVTGYCAWNKCLLYGSSCLQDEESLILVHHSGSGPSARKKIGWPRTGSNAYSDSYMRILSSITHDDRFLVALFLGGYMVWRLDSKPPSPTTTAAVV</sequence>
<dbReference type="EMBL" id="JAQQWP010000002">
    <property type="protein sequence ID" value="KAK8129836.1"/>
    <property type="molecule type" value="Genomic_DNA"/>
</dbReference>
<organism evidence="2 3">
    <name type="scientific">Apiospora kogelbergensis</name>
    <dbReference type="NCBI Taxonomy" id="1337665"/>
    <lineage>
        <taxon>Eukaryota</taxon>
        <taxon>Fungi</taxon>
        <taxon>Dikarya</taxon>
        <taxon>Ascomycota</taxon>
        <taxon>Pezizomycotina</taxon>
        <taxon>Sordariomycetes</taxon>
        <taxon>Xylariomycetidae</taxon>
        <taxon>Amphisphaeriales</taxon>
        <taxon>Apiosporaceae</taxon>
        <taxon>Apiospora</taxon>
    </lineage>
</organism>
<feature type="domain" description="F-box" evidence="1">
    <location>
        <begin position="56"/>
        <end position="102"/>
    </location>
</feature>
<dbReference type="InterPro" id="IPR001810">
    <property type="entry name" value="F-box_dom"/>
</dbReference>
<protein>
    <recommendedName>
        <fullName evidence="1">F-box domain-containing protein</fullName>
    </recommendedName>
</protein>
<dbReference type="AlphaFoldDB" id="A0AAW0R7S4"/>
<dbReference type="SMART" id="SM00256">
    <property type="entry name" value="FBOX"/>
    <property type="match status" value="1"/>
</dbReference>
<keyword evidence="3" id="KW-1185">Reference proteome</keyword>
<proteinExistence type="predicted"/>
<name>A0AAW0R7S4_9PEZI</name>
<evidence type="ECO:0000313" key="2">
    <source>
        <dbReference type="EMBL" id="KAK8129836.1"/>
    </source>
</evidence>
<evidence type="ECO:0000259" key="1">
    <source>
        <dbReference type="PROSITE" id="PS50181"/>
    </source>
</evidence>
<evidence type="ECO:0000313" key="3">
    <source>
        <dbReference type="Proteomes" id="UP001392437"/>
    </source>
</evidence>